<dbReference type="OMA" id="IQWDPVR"/>
<keyword evidence="1" id="KW-0732">Signal</keyword>
<dbReference type="EMBL" id="JOKZ01000216">
    <property type="protein sequence ID" value="KKP01039.1"/>
    <property type="molecule type" value="Genomic_DNA"/>
</dbReference>
<sequence>MLRTLSSISLLIGLHAITVTAGKPPIVQGPITAGTKGHPFSAYAGNISSIGYVEEEYFLSGDAVRYNVVGNLTSDGHWTLSYNSTASYKTRMLVRRPSDHKRFNGDVLVEWINVSGGFDITSTDLPGVYEAGYIWASIDAQATGIEGGATNPQGLIQWDPVRYGTLNIPDDAISYDIVSQAASVLRSGNVTGGQIPEHVILVGASQSGSRVLGYTNGVQPLNGSYDAIIPAICAGASSDFSPVPAHPTPGQSGRTVFTKVRTDLKVPVFMMNSETESLHYAQNYLRQRNTHKFREWEVTGASHANLGDLIWLAPQREVDGMPGPLPDTTNISTVNWQPTLDAIYRHVSLWIRDPTYDPPTFPYMEVATNSSGVMDYVRDADGNTKGGIRLPELAVPVAGYNGINNGLSGNTYPFSDVKLNALYPTHQEYVAKVKAAAYASLHEKVILEYQVKNYTRAAEVANVPPQCTSS</sequence>
<dbReference type="ESTHER" id="triha-a0a0g0a7g8">
    <property type="family name" value="Abhydrolase_10"/>
</dbReference>
<evidence type="ECO:0000259" key="2">
    <source>
        <dbReference type="Pfam" id="PF20091"/>
    </source>
</evidence>
<dbReference type="OrthoDB" id="4877408at2759"/>
<reference evidence="4" key="1">
    <citation type="journal article" date="2015" name="Genome Announc.">
        <title>Draft whole-genome sequence of the biocontrol agent Trichoderma harzianum T6776.</title>
        <authorList>
            <person name="Baroncelli R."/>
            <person name="Piaggeschi G."/>
            <person name="Fiorini L."/>
            <person name="Bertolini E."/>
            <person name="Zapparata A."/>
            <person name="Pe M.E."/>
            <person name="Sarrocco S."/>
            <person name="Vannacci G."/>
        </authorList>
    </citation>
    <scope>NUCLEOTIDE SEQUENCE [LARGE SCALE GENOMIC DNA]</scope>
    <source>
        <strain evidence="4">T6776</strain>
    </source>
</reference>
<comment type="caution">
    <text evidence="3">The sequence shown here is derived from an EMBL/GenBank/DDBJ whole genome shotgun (WGS) entry which is preliminary data.</text>
</comment>
<organism evidence="3 4">
    <name type="scientific">Trichoderma harzianum</name>
    <name type="common">Hypocrea lixii</name>
    <dbReference type="NCBI Taxonomy" id="5544"/>
    <lineage>
        <taxon>Eukaryota</taxon>
        <taxon>Fungi</taxon>
        <taxon>Dikarya</taxon>
        <taxon>Ascomycota</taxon>
        <taxon>Pezizomycotina</taxon>
        <taxon>Sordariomycetes</taxon>
        <taxon>Hypocreomycetidae</taxon>
        <taxon>Hypocreales</taxon>
        <taxon>Hypocreaceae</taxon>
        <taxon>Trichoderma</taxon>
    </lineage>
</organism>
<feature type="domain" description="Alpha/beta hydrolase" evidence="2">
    <location>
        <begin position="27"/>
        <end position="454"/>
    </location>
</feature>
<name>A0A0G0A7G8_TRIHA</name>
<protein>
    <recommendedName>
        <fullName evidence="2">Alpha/beta hydrolase domain-containing protein</fullName>
    </recommendedName>
</protein>
<dbReference type="AlphaFoldDB" id="A0A0G0A7G8"/>
<feature type="signal peptide" evidence="1">
    <location>
        <begin position="1"/>
        <end position="22"/>
    </location>
</feature>
<gene>
    <name evidence="3" type="ORF">THAR02_06861</name>
</gene>
<dbReference type="InterPro" id="IPR045394">
    <property type="entry name" value="Abhydrolase_dom"/>
</dbReference>
<evidence type="ECO:0000256" key="1">
    <source>
        <dbReference type="SAM" id="SignalP"/>
    </source>
</evidence>
<evidence type="ECO:0000313" key="3">
    <source>
        <dbReference type="EMBL" id="KKP01039.1"/>
    </source>
</evidence>
<proteinExistence type="predicted"/>
<evidence type="ECO:0000313" key="4">
    <source>
        <dbReference type="Proteomes" id="UP000034112"/>
    </source>
</evidence>
<accession>A0A0G0A7G8</accession>
<feature type="chain" id="PRO_5002530970" description="Alpha/beta hydrolase domain-containing protein" evidence="1">
    <location>
        <begin position="23"/>
        <end position="470"/>
    </location>
</feature>
<dbReference type="Proteomes" id="UP000034112">
    <property type="component" value="Unassembled WGS sequence"/>
</dbReference>
<dbReference type="Pfam" id="PF20091">
    <property type="entry name" value="Abhydrolase_10"/>
    <property type="match status" value="1"/>
</dbReference>